<gene>
    <name evidence="1" type="ORF">METZ01_LOCUS62686</name>
</gene>
<organism evidence="1">
    <name type="scientific">marine metagenome</name>
    <dbReference type="NCBI Taxonomy" id="408172"/>
    <lineage>
        <taxon>unclassified sequences</taxon>
        <taxon>metagenomes</taxon>
        <taxon>ecological metagenomes</taxon>
    </lineage>
</organism>
<accession>A0A381T0S1</accession>
<proteinExistence type="predicted"/>
<sequence>MMLAACGDGGTEPNPIVTGTWGGNNGTITLTLTLIEAVDGTVTGSGNLAQDHNVALAVRVGTHVFPNLSLTLAPFGSYDLDLTGTVMSTTTIAATLNGSGYNNESIQLTRLPVG</sequence>
<evidence type="ECO:0000313" key="1">
    <source>
        <dbReference type="EMBL" id="SVA09832.1"/>
    </source>
</evidence>
<name>A0A381T0S1_9ZZZZ</name>
<reference evidence="1" key="1">
    <citation type="submission" date="2018-05" db="EMBL/GenBank/DDBJ databases">
        <authorList>
            <person name="Lanie J.A."/>
            <person name="Ng W.-L."/>
            <person name="Kazmierczak K.M."/>
            <person name="Andrzejewski T.M."/>
            <person name="Davidsen T.M."/>
            <person name="Wayne K.J."/>
            <person name="Tettelin H."/>
            <person name="Glass J.I."/>
            <person name="Rusch D."/>
            <person name="Podicherti R."/>
            <person name="Tsui H.-C.T."/>
            <person name="Winkler M.E."/>
        </authorList>
    </citation>
    <scope>NUCLEOTIDE SEQUENCE</scope>
</reference>
<dbReference type="AlphaFoldDB" id="A0A381T0S1"/>
<dbReference type="EMBL" id="UINC01003857">
    <property type="protein sequence ID" value="SVA09832.1"/>
    <property type="molecule type" value="Genomic_DNA"/>
</dbReference>
<protein>
    <submittedName>
        <fullName evidence="1">Uncharacterized protein</fullName>
    </submittedName>
</protein>